<dbReference type="EMBL" id="CYKH01001581">
    <property type="protein sequence ID" value="CUG87735.1"/>
    <property type="molecule type" value="Genomic_DNA"/>
</dbReference>
<dbReference type="SMART" id="SM00369">
    <property type="entry name" value="LRR_TYP"/>
    <property type="match status" value="3"/>
</dbReference>
<sequence>MFSRSSKHLSFATTFVLVCFPFWNQFFSLEGVPLSFHTVLKRNKKETMLTEAQLKFTESVQAALQNGLDNKAFHYDHDYELDSVPAAIKALRPVAEVLHIDNNFRLKEIHPGVGDLSLLRWLNVSYNKLEEIPVEVARLARLDRLYISNNELAFLPLELWALKNLEELRLDSNKLRALPTYVLFLPKLRELLIENNPLLTPTEVDGAETALLFPPQRVGDCASCSIRFAYNSICFLTFHDVCGHKSLPIVHYVCSERCKEQLQERLNHYDVQLKRTEEEYNSPLRARD</sequence>
<dbReference type="Proteomes" id="UP000051952">
    <property type="component" value="Unassembled WGS sequence"/>
</dbReference>
<keyword evidence="2" id="KW-0677">Repeat</keyword>
<name>A0A0S4J897_BODSA</name>
<dbReference type="OrthoDB" id="1394818at2759"/>
<dbReference type="InterPro" id="IPR001611">
    <property type="entry name" value="Leu-rich_rpt"/>
</dbReference>
<keyword evidence="1" id="KW-0433">Leucine-rich repeat</keyword>
<proteinExistence type="predicted"/>
<keyword evidence="4" id="KW-1185">Reference proteome</keyword>
<protein>
    <submittedName>
        <fullName evidence="3">GP46-like surface antigen, putative</fullName>
    </submittedName>
</protein>
<dbReference type="Pfam" id="PF13855">
    <property type="entry name" value="LRR_8"/>
    <property type="match status" value="1"/>
</dbReference>
<dbReference type="GO" id="GO:0005737">
    <property type="term" value="C:cytoplasm"/>
    <property type="evidence" value="ECO:0007669"/>
    <property type="project" value="TreeGrafter"/>
</dbReference>
<dbReference type="SMART" id="SM00364">
    <property type="entry name" value="LRR_BAC"/>
    <property type="match status" value="3"/>
</dbReference>
<dbReference type="InterPro" id="IPR003591">
    <property type="entry name" value="Leu-rich_rpt_typical-subtyp"/>
</dbReference>
<dbReference type="VEuPathDB" id="TriTrypDB:BSAL_11680"/>
<evidence type="ECO:0000313" key="4">
    <source>
        <dbReference type="Proteomes" id="UP000051952"/>
    </source>
</evidence>
<dbReference type="Gene3D" id="3.80.10.10">
    <property type="entry name" value="Ribonuclease Inhibitor"/>
    <property type="match status" value="1"/>
</dbReference>
<evidence type="ECO:0000313" key="3">
    <source>
        <dbReference type="EMBL" id="CUG87735.1"/>
    </source>
</evidence>
<dbReference type="SUPFAM" id="SSF52058">
    <property type="entry name" value="L domain-like"/>
    <property type="match status" value="1"/>
</dbReference>
<dbReference type="InterPro" id="IPR032675">
    <property type="entry name" value="LRR_dom_sf"/>
</dbReference>
<accession>A0A0S4J897</accession>
<reference evidence="4" key="1">
    <citation type="submission" date="2015-09" db="EMBL/GenBank/DDBJ databases">
        <authorList>
            <consortium name="Pathogen Informatics"/>
        </authorList>
    </citation>
    <scope>NUCLEOTIDE SEQUENCE [LARGE SCALE GENOMIC DNA]</scope>
    <source>
        <strain evidence="4">Lake Konstanz</strain>
    </source>
</reference>
<gene>
    <name evidence="3" type="ORF">BSAL_11680</name>
</gene>
<organism evidence="3 4">
    <name type="scientific">Bodo saltans</name>
    <name type="common">Flagellated protozoan</name>
    <dbReference type="NCBI Taxonomy" id="75058"/>
    <lineage>
        <taxon>Eukaryota</taxon>
        <taxon>Discoba</taxon>
        <taxon>Euglenozoa</taxon>
        <taxon>Kinetoplastea</taxon>
        <taxon>Metakinetoplastina</taxon>
        <taxon>Eubodonida</taxon>
        <taxon>Bodonidae</taxon>
        <taxon>Bodo</taxon>
    </lineage>
</organism>
<dbReference type="PANTHER" id="PTHR48051">
    <property type="match status" value="1"/>
</dbReference>
<evidence type="ECO:0000256" key="1">
    <source>
        <dbReference type="ARBA" id="ARBA00022614"/>
    </source>
</evidence>
<dbReference type="OMA" id="DCSACCI"/>
<dbReference type="AlphaFoldDB" id="A0A0S4J897"/>
<dbReference type="PANTHER" id="PTHR48051:SF36">
    <property type="entry name" value="CASPASE FAMILY P20 DOMAIN-CONTAINING PROTEIN"/>
    <property type="match status" value="1"/>
</dbReference>
<evidence type="ECO:0000256" key="2">
    <source>
        <dbReference type="ARBA" id="ARBA00022737"/>
    </source>
</evidence>
<dbReference type="InterPro" id="IPR050216">
    <property type="entry name" value="LRR_domain-containing"/>
</dbReference>